<sequence length="234" mass="25186">MIVATQSTNGHTTAIIAGSAVAGSVIALVAIGFCIFFIVRRRFRKHLQDAEKRMPTPLSPSVGGTNITIAPPVVRGEKSTLFSNSQQENTAASAETAPVELAPRITILPPRETRARMSLHGHTSTPNHAVIAGMSTVLIPHGRRHSAGADAAHTNNASVRSQMAFLQDLNEEMRVNVHRVMQSVQRLEAHIEPTSDPDAILNARDMMHVERMTAGIASEDSIPDVPPPTYTPLS</sequence>
<feature type="compositionally biased region" description="Pro residues" evidence="1">
    <location>
        <begin position="224"/>
        <end position="234"/>
    </location>
</feature>
<evidence type="ECO:0000313" key="4">
    <source>
        <dbReference type="Proteomes" id="UP001163846"/>
    </source>
</evidence>
<name>A0AA38P7H9_9AGAR</name>
<organism evidence="3 4">
    <name type="scientific">Lentinula raphanica</name>
    <dbReference type="NCBI Taxonomy" id="153919"/>
    <lineage>
        <taxon>Eukaryota</taxon>
        <taxon>Fungi</taxon>
        <taxon>Dikarya</taxon>
        <taxon>Basidiomycota</taxon>
        <taxon>Agaricomycotina</taxon>
        <taxon>Agaricomycetes</taxon>
        <taxon>Agaricomycetidae</taxon>
        <taxon>Agaricales</taxon>
        <taxon>Marasmiineae</taxon>
        <taxon>Omphalotaceae</taxon>
        <taxon>Lentinula</taxon>
    </lineage>
</organism>
<feature type="region of interest" description="Disordered" evidence="1">
    <location>
        <begin position="214"/>
        <end position="234"/>
    </location>
</feature>
<proteinExistence type="predicted"/>
<protein>
    <recommendedName>
        <fullName evidence="5">Transmembrane protein</fullName>
    </recommendedName>
</protein>
<reference evidence="3" key="1">
    <citation type="submission" date="2022-08" db="EMBL/GenBank/DDBJ databases">
        <authorList>
            <consortium name="DOE Joint Genome Institute"/>
            <person name="Min B."/>
            <person name="Riley R."/>
            <person name="Sierra-Patev S."/>
            <person name="Naranjo-Ortiz M."/>
            <person name="Looney B."/>
            <person name="Konkel Z."/>
            <person name="Slot J.C."/>
            <person name="Sakamoto Y."/>
            <person name="Steenwyk J.L."/>
            <person name="Rokas A."/>
            <person name="Carro J."/>
            <person name="Camarero S."/>
            <person name="Ferreira P."/>
            <person name="Molpeceres G."/>
            <person name="Ruiz-Duenas F.J."/>
            <person name="Serrano A."/>
            <person name="Henrissat B."/>
            <person name="Drula E."/>
            <person name="Hughes K.W."/>
            <person name="Mata J.L."/>
            <person name="Ishikawa N.K."/>
            <person name="Vargas-Isla R."/>
            <person name="Ushijima S."/>
            <person name="Smith C.A."/>
            <person name="Ahrendt S."/>
            <person name="Andreopoulos W."/>
            <person name="He G."/>
            <person name="Labutti K."/>
            <person name="Lipzen A."/>
            <person name="Ng V."/>
            <person name="Sandor L."/>
            <person name="Barry K."/>
            <person name="Martinez A.T."/>
            <person name="Xiao Y."/>
            <person name="Gibbons J.G."/>
            <person name="Terashima K."/>
            <person name="Hibbett D.S."/>
            <person name="Grigoriev I.V."/>
        </authorList>
    </citation>
    <scope>NUCLEOTIDE SEQUENCE</scope>
    <source>
        <strain evidence="3">TFB9207</strain>
    </source>
</reference>
<evidence type="ECO:0000256" key="1">
    <source>
        <dbReference type="SAM" id="MobiDB-lite"/>
    </source>
</evidence>
<keyword evidence="2" id="KW-1133">Transmembrane helix</keyword>
<dbReference type="AlphaFoldDB" id="A0AA38P7H9"/>
<gene>
    <name evidence="3" type="ORF">F5878DRAFT_622270</name>
</gene>
<evidence type="ECO:0000256" key="2">
    <source>
        <dbReference type="SAM" id="Phobius"/>
    </source>
</evidence>
<dbReference type="CDD" id="cd12087">
    <property type="entry name" value="TM_EGFR-like"/>
    <property type="match status" value="1"/>
</dbReference>
<keyword evidence="4" id="KW-1185">Reference proteome</keyword>
<dbReference type="EMBL" id="MU806242">
    <property type="protein sequence ID" value="KAJ3837501.1"/>
    <property type="molecule type" value="Genomic_DNA"/>
</dbReference>
<comment type="caution">
    <text evidence="3">The sequence shown here is derived from an EMBL/GenBank/DDBJ whole genome shotgun (WGS) entry which is preliminary data.</text>
</comment>
<evidence type="ECO:0008006" key="5">
    <source>
        <dbReference type="Google" id="ProtNLM"/>
    </source>
</evidence>
<keyword evidence="2" id="KW-0812">Transmembrane</keyword>
<dbReference type="Proteomes" id="UP001163846">
    <property type="component" value="Unassembled WGS sequence"/>
</dbReference>
<keyword evidence="2" id="KW-0472">Membrane</keyword>
<evidence type="ECO:0000313" key="3">
    <source>
        <dbReference type="EMBL" id="KAJ3837501.1"/>
    </source>
</evidence>
<feature type="transmembrane region" description="Helical" evidence="2">
    <location>
        <begin position="15"/>
        <end position="39"/>
    </location>
</feature>
<accession>A0AA38P7H9</accession>